<dbReference type="InterPro" id="IPR012310">
    <property type="entry name" value="DNA_ligase_ATP-dep_cent"/>
</dbReference>
<keyword evidence="11" id="KW-0269">Exonuclease</keyword>
<keyword evidence="6" id="KW-0540">Nuclease</keyword>
<dbReference type="CDD" id="cd07906">
    <property type="entry name" value="Adenylation_DNA_ligase_LigD_LigC"/>
    <property type="match status" value="1"/>
</dbReference>
<evidence type="ECO:0000256" key="9">
    <source>
        <dbReference type="ARBA" id="ARBA00022763"/>
    </source>
</evidence>
<keyword evidence="9" id="KW-0227">DNA damage</keyword>
<keyword evidence="13" id="KW-0239">DNA-directed DNA polymerase</keyword>
<evidence type="ECO:0000256" key="11">
    <source>
        <dbReference type="ARBA" id="ARBA00022839"/>
    </source>
</evidence>
<evidence type="ECO:0000256" key="4">
    <source>
        <dbReference type="ARBA" id="ARBA00022679"/>
    </source>
</evidence>
<keyword evidence="10" id="KW-0378">Hydrolase</keyword>
<feature type="domain" description="ATP-dependent DNA ligase family profile" evidence="22">
    <location>
        <begin position="304"/>
        <end position="396"/>
    </location>
</feature>
<comment type="caution">
    <text evidence="23">The sequence shown here is derived from an EMBL/GenBank/DDBJ whole genome shotgun (WGS) entry which is preliminary data.</text>
</comment>
<keyword evidence="12" id="KW-0067">ATP-binding</keyword>
<reference evidence="23 24" key="1">
    <citation type="submission" date="2017-08" db="EMBL/GenBank/DDBJ databases">
        <title>Infants hospitalized years apart are colonized by the same room-sourced microbial strains.</title>
        <authorList>
            <person name="Brooks B."/>
            <person name="Olm M.R."/>
            <person name="Firek B.A."/>
            <person name="Baker R."/>
            <person name="Thomas B.C."/>
            <person name="Morowitz M.J."/>
            <person name="Banfield J.F."/>
        </authorList>
    </citation>
    <scope>NUCLEOTIDE SEQUENCE [LARGE SCALE GENOMIC DNA]</scope>
    <source>
        <strain evidence="23">S2_005_003_R2_42</strain>
    </source>
</reference>
<comment type="cofactor">
    <cofactor evidence="1">
        <name>Mn(2+)</name>
        <dbReference type="ChEBI" id="CHEBI:29035"/>
    </cofactor>
</comment>
<dbReference type="InterPro" id="IPR033651">
    <property type="entry name" value="PaeLigD_Pol-like"/>
</dbReference>
<evidence type="ECO:0000256" key="3">
    <source>
        <dbReference type="ARBA" id="ARBA00022598"/>
    </source>
</evidence>
<dbReference type="NCBIfam" id="TIGR02777">
    <property type="entry name" value="LigD_PE_dom"/>
    <property type="match status" value="1"/>
</dbReference>
<dbReference type="Proteomes" id="UP000249046">
    <property type="component" value="Unassembled WGS sequence"/>
</dbReference>
<keyword evidence="14" id="KW-0238">DNA-binding</keyword>
<evidence type="ECO:0000256" key="14">
    <source>
        <dbReference type="ARBA" id="ARBA00023125"/>
    </source>
</evidence>
<evidence type="ECO:0000256" key="13">
    <source>
        <dbReference type="ARBA" id="ARBA00022932"/>
    </source>
</evidence>
<dbReference type="GO" id="GO:0004527">
    <property type="term" value="F:exonuclease activity"/>
    <property type="evidence" value="ECO:0007669"/>
    <property type="project" value="UniProtKB-KW"/>
</dbReference>
<dbReference type="InterPro" id="IPR014145">
    <property type="entry name" value="LigD_pol_dom"/>
</dbReference>
<feature type="region of interest" description="Disordered" evidence="21">
    <location>
        <begin position="1"/>
        <end position="23"/>
    </location>
</feature>
<dbReference type="CDD" id="cd04862">
    <property type="entry name" value="PaeLigD_Pol_like"/>
    <property type="match status" value="1"/>
</dbReference>
<dbReference type="Pfam" id="PF01068">
    <property type="entry name" value="DNA_ligase_A_M"/>
    <property type="match status" value="1"/>
</dbReference>
<dbReference type="NCBIfam" id="NF004628">
    <property type="entry name" value="PRK05972.1"/>
    <property type="match status" value="1"/>
</dbReference>
<feature type="compositionally biased region" description="Basic residues" evidence="21">
    <location>
        <begin position="524"/>
        <end position="541"/>
    </location>
</feature>
<dbReference type="PROSITE" id="PS50160">
    <property type="entry name" value="DNA_LIGASE_A3"/>
    <property type="match status" value="1"/>
</dbReference>
<dbReference type="SUPFAM" id="SSF50249">
    <property type="entry name" value="Nucleic acid-binding proteins"/>
    <property type="match status" value="1"/>
</dbReference>
<dbReference type="CDD" id="cd07971">
    <property type="entry name" value="OBF_DNA_ligase_LigD"/>
    <property type="match status" value="1"/>
</dbReference>
<dbReference type="Pfam" id="PF13298">
    <property type="entry name" value="LigD_N"/>
    <property type="match status" value="1"/>
</dbReference>
<dbReference type="GO" id="GO:0006310">
    <property type="term" value="P:DNA recombination"/>
    <property type="evidence" value="ECO:0007669"/>
    <property type="project" value="UniProtKB-KW"/>
</dbReference>
<evidence type="ECO:0000256" key="19">
    <source>
        <dbReference type="ARBA" id="ARBA00029943"/>
    </source>
</evidence>
<dbReference type="GO" id="GO:0003887">
    <property type="term" value="F:DNA-directed DNA polymerase activity"/>
    <property type="evidence" value="ECO:0007669"/>
    <property type="project" value="UniProtKB-KW"/>
</dbReference>
<organism evidence="23 24">
    <name type="scientific">Rhodanobacter denitrificans</name>
    <dbReference type="NCBI Taxonomy" id="666685"/>
    <lineage>
        <taxon>Bacteria</taxon>
        <taxon>Pseudomonadati</taxon>
        <taxon>Pseudomonadota</taxon>
        <taxon>Gammaproteobacteria</taxon>
        <taxon>Lysobacterales</taxon>
        <taxon>Rhodanobacteraceae</taxon>
        <taxon>Rhodanobacter</taxon>
    </lineage>
</organism>
<keyword evidence="5" id="KW-0548">Nucleotidyltransferase</keyword>
<dbReference type="SUPFAM" id="SSF56091">
    <property type="entry name" value="DNA ligase/mRNA capping enzyme, catalytic domain"/>
    <property type="match status" value="1"/>
</dbReference>
<dbReference type="InterPro" id="IPR014144">
    <property type="entry name" value="LigD_PE_domain"/>
</dbReference>
<dbReference type="GO" id="GO:0003910">
    <property type="term" value="F:DNA ligase (ATP) activity"/>
    <property type="evidence" value="ECO:0007669"/>
    <property type="project" value="UniProtKB-EC"/>
</dbReference>
<accession>A0A2W5MXC5</accession>
<gene>
    <name evidence="23" type="primary">ligD</name>
    <name evidence="23" type="ORF">DI564_03425</name>
</gene>
<evidence type="ECO:0000256" key="20">
    <source>
        <dbReference type="ARBA" id="ARBA00034003"/>
    </source>
</evidence>
<dbReference type="Pfam" id="PF21686">
    <property type="entry name" value="LigD_Prim-Pol"/>
    <property type="match status" value="1"/>
</dbReference>
<dbReference type="NCBIfam" id="TIGR02779">
    <property type="entry name" value="NHEJ_ligase_lig"/>
    <property type="match status" value="1"/>
</dbReference>
<name>A0A2W5MXC5_9GAMM</name>
<evidence type="ECO:0000256" key="8">
    <source>
        <dbReference type="ARBA" id="ARBA00022741"/>
    </source>
</evidence>
<dbReference type="GO" id="GO:0005524">
    <property type="term" value="F:ATP binding"/>
    <property type="evidence" value="ECO:0007669"/>
    <property type="project" value="UniProtKB-KW"/>
</dbReference>
<keyword evidence="18" id="KW-0511">Multifunctional enzyme</keyword>
<dbReference type="PANTHER" id="PTHR42705">
    <property type="entry name" value="BIFUNCTIONAL NON-HOMOLOGOUS END JOINING PROTEIN LIGD"/>
    <property type="match status" value="1"/>
</dbReference>
<dbReference type="GO" id="GO:0046872">
    <property type="term" value="F:metal ion binding"/>
    <property type="evidence" value="ECO:0007669"/>
    <property type="project" value="UniProtKB-KW"/>
</dbReference>
<keyword evidence="16" id="KW-0234">DNA repair</keyword>
<dbReference type="InterPro" id="IPR014146">
    <property type="entry name" value="LigD_ligase_dom"/>
</dbReference>
<proteinExistence type="predicted"/>
<keyword evidence="4" id="KW-0808">Transferase</keyword>
<dbReference type="PANTHER" id="PTHR42705:SF2">
    <property type="entry name" value="BIFUNCTIONAL NON-HOMOLOGOUS END JOINING PROTEIN LIGD"/>
    <property type="match status" value="1"/>
</dbReference>
<evidence type="ECO:0000256" key="5">
    <source>
        <dbReference type="ARBA" id="ARBA00022695"/>
    </source>
</evidence>
<protein>
    <recommendedName>
        <fullName evidence="2">DNA ligase (ATP)</fullName>
        <ecNumber evidence="2">6.5.1.1</ecNumber>
    </recommendedName>
    <alternativeName>
        <fullName evidence="19">NHEJ DNA polymerase</fullName>
    </alternativeName>
</protein>
<evidence type="ECO:0000313" key="23">
    <source>
        <dbReference type="EMBL" id="PZQ18370.1"/>
    </source>
</evidence>
<dbReference type="InterPro" id="IPR052171">
    <property type="entry name" value="NHEJ_LigD"/>
</dbReference>
<keyword evidence="7" id="KW-0479">Metal-binding</keyword>
<evidence type="ECO:0000256" key="12">
    <source>
        <dbReference type="ARBA" id="ARBA00022840"/>
    </source>
</evidence>
<dbReference type="Gene3D" id="2.40.50.140">
    <property type="entry name" value="Nucleic acid-binding proteins"/>
    <property type="match status" value="1"/>
</dbReference>
<keyword evidence="15" id="KW-0233">DNA recombination</keyword>
<dbReference type="NCBIfam" id="TIGR02776">
    <property type="entry name" value="NHEJ_ligase_prk"/>
    <property type="match status" value="1"/>
</dbReference>
<evidence type="ECO:0000256" key="7">
    <source>
        <dbReference type="ARBA" id="ARBA00022723"/>
    </source>
</evidence>
<evidence type="ECO:0000256" key="1">
    <source>
        <dbReference type="ARBA" id="ARBA00001936"/>
    </source>
</evidence>
<evidence type="ECO:0000259" key="22">
    <source>
        <dbReference type="PROSITE" id="PS50160"/>
    </source>
</evidence>
<feature type="region of interest" description="Disordered" evidence="21">
    <location>
        <begin position="522"/>
        <end position="555"/>
    </location>
</feature>
<evidence type="ECO:0000256" key="21">
    <source>
        <dbReference type="SAM" id="MobiDB-lite"/>
    </source>
</evidence>
<dbReference type="Gene3D" id="3.90.920.10">
    <property type="entry name" value="DNA primase, PRIM domain"/>
    <property type="match status" value="1"/>
</dbReference>
<dbReference type="GO" id="GO:0006281">
    <property type="term" value="P:DNA repair"/>
    <property type="evidence" value="ECO:0007669"/>
    <property type="project" value="UniProtKB-KW"/>
</dbReference>
<evidence type="ECO:0000256" key="17">
    <source>
        <dbReference type="ARBA" id="ARBA00023211"/>
    </source>
</evidence>
<sequence>MGLATYARKRNFSSTPEPARGGKRGGRIFVVQLHHASHRHFDFRLELDGVLKSWAVPKGPSFDPAVKRLAMEVEDHPIAYAAFEGDIPKGNYGAGHVDVFDSGTWEAIGDARKSLAAGELKFVLHGDVLRGSWVLVRTRKQGSKQQWLLIKHQDAYAGDRDADAFVDPSTDRPIALAQRRKVWAGHAAARSDPASATSDSGATLGRRAAMRVPFPPELCRPVETSPSGEAWLHEVKWDGYRILTTVERGKARLWSRNAIEWTAKVPELARAIETLGFRNAQLDGEMVVLHGERENFNALQSRLSAETREPAIYMLFDLLHADGRTLWEVPLIERKRLLAERLAAHPHPLLRYSEHQVGSGPAVFAQAIRHGLEGVVSKRTDSAYTGTRSGAWVKAKARPSDEFAVVGYTEPKGKRAGIGALLLAAPDGEGGLRYVGRVGTGFSDAELRHLRQALARSRVDDPPADIARMSAPDRRLAIWVRPRLVAEVHYQGYGGQGLLRQVAFKTFRDDKTVEDLMTTTATSGRKRSTGGAKRTRGRTATRAKANPVNEAEGGPVTITHPERVVFPEAGITKGEVAEYYRQVAPWLLPELAGRPVSVVRCPDGIAKACFFQKHAGRGWGEHVHAITVQEKNGKDAYLCIDDVEGLLELVQMNVLEFHPWGSPSGDPDHASRVVFDMDPGKGVSWKRVVAGAREVRKQLETVGLTSFVRTSGGKGLHVVVPLDPPAPWDAVRQFAQGVAQALSAMHPDEFVATAGEKNRNGKIFVDWLRNGRGATSVASYSLRARPSAGVAMPLGWSELGRVASGDAFTIANALTRLKRRRTDPWADIADTRQSLPDLD</sequence>
<dbReference type="NCBIfam" id="TIGR02778">
    <property type="entry name" value="ligD_pol"/>
    <property type="match status" value="1"/>
</dbReference>
<comment type="catalytic activity">
    <reaction evidence="20">
        <text>ATP + (deoxyribonucleotide)n-3'-hydroxyl + 5'-phospho-(deoxyribonucleotide)m = (deoxyribonucleotide)n+m + AMP + diphosphate.</text>
        <dbReference type="EC" id="6.5.1.1"/>
    </reaction>
</comment>
<dbReference type="EMBL" id="QFPO01000003">
    <property type="protein sequence ID" value="PZQ18370.1"/>
    <property type="molecule type" value="Genomic_DNA"/>
</dbReference>
<evidence type="ECO:0000256" key="16">
    <source>
        <dbReference type="ARBA" id="ARBA00023204"/>
    </source>
</evidence>
<dbReference type="Gene3D" id="3.30.470.30">
    <property type="entry name" value="DNA ligase/mRNA capping enzyme"/>
    <property type="match status" value="1"/>
</dbReference>
<evidence type="ECO:0000256" key="18">
    <source>
        <dbReference type="ARBA" id="ARBA00023268"/>
    </source>
</evidence>
<keyword evidence="3 23" id="KW-0436">Ligase</keyword>
<evidence type="ECO:0000256" key="15">
    <source>
        <dbReference type="ARBA" id="ARBA00023172"/>
    </source>
</evidence>
<keyword evidence="8" id="KW-0547">Nucleotide-binding</keyword>
<dbReference type="Gene3D" id="3.30.1490.70">
    <property type="match status" value="1"/>
</dbReference>
<dbReference type="InterPro" id="IPR014143">
    <property type="entry name" value="NHEJ_ligase_prk"/>
</dbReference>
<dbReference type="Pfam" id="PF04679">
    <property type="entry name" value="DNA_ligase_A_C"/>
    <property type="match status" value="1"/>
</dbReference>
<dbReference type="GO" id="GO:0003677">
    <property type="term" value="F:DNA binding"/>
    <property type="evidence" value="ECO:0007669"/>
    <property type="project" value="UniProtKB-KW"/>
</dbReference>
<dbReference type="AlphaFoldDB" id="A0A2W5MXC5"/>
<evidence type="ECO:0000256" key="2">
    <source>
        <dbReference type="ARBA" id="ARBA00012727"/>
    </source>
</evidence>
<dbReference type="InterPro" id="IPR012309">
    <property type="entry name" value="DNA_ligase_ATP-dep_C"/>
</dbReference>
<evidence type="ECO:0000256" key="10">
    <source>
        <dbReference type="ARBA" id="ARBA00022801"/>
    </source>
</evidence>
<evidence type="ECO:0000313" key="24">
    <source>
        <dbReference type="Proteomes" id="UP000249046"/>
    </source>
</evidence>
<dbReference type="EC" id="6.5.1.1" evidence="2"/>
<dbReference type="InterPro" id="IPR012340">
    <property type="entry name" value="NA-bd_OB-fold"/>
</dbReference>
<evidence type="ECO:0000256" key="6">
    <source>
        <dbReference type="ARBA" id="ARBA00022722"/>
    </source>
</evidence>
<keyword evidence="17" id="KW-0464">Manganese</keyword>